<dbReference type="InterPro" id="IPR011008">
    <property type="entry name" value="Dimeric_a/b-barrel"/>
</dbReference>
<dbReference type="Proteomes" id="UP001500393">
    <property type="component" value="Unassembled WGS sequence"/>
</dbReference>
<evidence type="ECO:0008006" key="3">
    <source>
        <dbReference type="Google" id="ProtNLM"/>
    </source>
</evidence>
<comment type="caution">
    <text evidence="1">The sequence shown here is derived from an EMBL/GenBank/DDBJ whole genome shotgun (WGS) entry which is preliminary data.</text>
</comment>
<evidence type="ECO:0000313" key="1">
    <source>
        <dbReference type="EMBL" id="GAA1576841.1"/>
    </source>
</evidence>
<name>A0ABN2DH10_9ACTN</name>
<evidence type="ECO:0000313" key="2">
    <source>
        <dbReference type="Proteomes" id="UP001500393"/>
    </source>
</evidence>
<protein>
    <recommendedName>
        <fullName evidence="3">ABM domain-containing protein</fullName>
    </recommendedName>
</protein>
<dbReference type="SUPFAM" id="SSF54909">
    <property type="entry name" value="Dimeric alpha+beta barrel"/>
    <property type="match status" value="1"/>
</dbReference>
<sequence>MIARIWRTGLDESRAAEYDAFAVERSLPMFRRQDGIRAAFLVRPETGRAVITFWRDMAAVDALARSEDYLQTVEAILAAGFLRPPQTVELLVVDQPWIAPDLV</sequence>
<reference evidence="1 2" key="1">
    <citation type="journal article" date="2019" name="Int. J. Syst. Evol. Microbiol.">
        <title>The Global Catalogue of Microorganisms (GCM) 10K type strain sequencing project: providing services to taxonomists for standard genome sequencing and annotation.</title>
        <authorList>
            <consortium name="The Broad Institute Genomics Platform"/>
            <consortium name="The Broad Institute Genome Sequencing Center for Infectious Disease"/>
            <person name="Wu L."/>
            <person name="Ma J."/>
        </authorList>
    </citation>
    <scope>NUCLEOTIDE SEQUENCE [LARGE SCALE GENOMIC DNA]</scope>
    <source>
        <strain evidence="1 2">JCM 14969</strain>
    </source>
</reference>
<gene>
    <name evidence="1" type="ORF">GCM10009789_32980</name>
</gene>
<organism evidence="1 2">
    <name type="scientific">Kribbella sancticallisti</name>
    <dbReference type="NCBI Taxonomy" id="460087"/>
    <lineage>
        <taxon>Bacteria</taxon>
        <taxon>Bacillati</taxon>
        <taxon>Actinomycetota</taxon>
        <taxon>Actinomycetes</taxon>
        <taxon>Propionibacteriales</taxon>
        <taxon>Kribbellaceae</taxon>
        <taxon>Kribbella</taxon>
    </lineage>
</organism>
<dbReference type="RefSeq" id="WP_344214640.1">
    <property type="nucleotide sequence ID" value="NZ_BAAAOS010000019.1"/>
</dbReference>
<accession>A0ABN2DH10</accession>
<dbReference type="EMBL" id="BAAAOS010000019">
    <property type="protein sequence ID" value="GAA1576841.1"/>
    <property type="molecule type" value="Genomic_DNA"/>
</dbReference>
<keyword evidence="2" id="KW-1185">Reference proteome</keyword>
<proteinExistence type="predicted"/>